<keyword evidence="3" id="KW-0449">Lipoprotein</keyword>
<evidence type="ECO:0000256" key="1">
    <source>
        <dbReference type="ARBA" id="ARBA00004609"/>
    </source>
</evidence>
<evidence type="ECO:0000256" key="3">
    <source>
        <dbReference type="ARBA" id="ARBA00022622"/>
    </source>
</evidence>
<feature type="chain" id="PRO_5039500085" description="X8 domain-containing protein" evidence="9">
    <location>
        <begin position="30"/>
        <end position="260"/>
    </location>
</feature>
<dbReference type="GO" id="GO:0005886">
    <property type="term" value="C:plasma membrane"/>
    <property type="evidence" value="ECO:0007669"/>
    <property type="project" value="UniProtKB-SubCell"/>
</dbReference>
<keyword evidence="12" id="KW-1185">Reference proteome</keyword>
<feature type="compositionally biased region" description="Polar residues" evidence="8">
    <location>
        <begin position="30"/>
        <end position="45"/>
    </location>
</feature>
<keyword evidence="3" id="KW-0336">GPI-anchor</keyword>
<keyword evidence="7" id="KW-0325">Glycoprotein</keyword>
<evidence type="ECO:0000256" key="8">
    <source>
        <dbReference type="SAM" id="MobiDB-lite"/>
    </source>
</evidence>
<evidence type="ECO:0000313" key="12">
    <source>
        <dbReference type="Proteomes" id="UP000886520"/>
    </source>
</evidence>
<comment type="subcellular location">
    <subcellularLocation>
        <location evidence="1">Cell membrane</location>
        <topology evidence="1">Lipid-anchor</topology>
        <topology evidence="1">GPI-anchor</topology>
    </subcellularLocation>
</comment>
<dbReference type="EMBL" id="JABFUD020000020">
    <property type="protein sequence ID" value="KAI5064556.1"/>
    <property type="molecule type" value="Genomic_DNA"/>
</dbReference>
<dbReference type="GO" id="GO:0009506">
    <property type="term" value="C:plasmodesma"/>
    <property type="evidence" value="ECO:0007669"/>
    <property type="project" value="UniProtKB-ARBA"/>
</dbReference>
<organism evidence="11 12">
    <name type="scientific">Adiantum capillus-veneris</name>
    <name type="common">Maidenhair fern</name>
    <dbReference type="NCBI Taxonomy" id="13818"/>
    <lineage>
        <taxon>Eukaryota</taxon>
        <taxon>Viridiplantae</taxon>
        <taxon>Streptophyta</taxon>
        <taxon>Embryophyta</taxon>
        <taxon>Tracheophyta</taxon>
        <taxon>Polypodiopsida</taxon>
        <taxon>Polypodiidae</taxon>
        <taxon>Polypodiales</taxon>
        <taxon>Pteridineae</taxon>
        <taxon>Pteridaceae</taxon>
        <taxon>Vittarioideae</taxon>
        <taxon>Adiantum</taxon>
    </lineage>
</organism>
<evidence type="ECO:0000256" key="6">
    <source>
        <dbReference type="ARBA" id="ARBA00023157"/>
    </source>
</evidence>
<evidence type="ECO:0000256" key="5">
    <source>
        <dbReference type="ARBA" id="ARBA00023136"/>
    </source>
</evidence>
<reference evidence="11" key="1">
    <citation type="submission" date="2021-01" db="EMBL/GenBank/DDBJ databases">
        <title>Adiantum capillus-veneris genome.</title>
        <authorList>
            <person name="Fang Y."/>
            <person name="Liao Q."/>
        </authorList>
    </citation>
    <scope>NUCLEOTIDE SEQUENCE</scope>
    <source>
        <strain evidence="11">H3</strain>
        <tissue evidence="11">Leaf</tissue>
    </source>
</reference>
<evidence type="ECO:0000256" key="4">
    <source>
        <dbReference type="ARBA" id="ARBA00022729"/>
    </source>
</evidence>
<name>A0A9D4Z9G5_ADICA</name>
<feature type="region of interest" description="Disordered" evidence="8">
    <location>
        <begin position="30"/>
        <end position="174"/>
    </location>
</feature>
<evidence type="ECO:0000256" key="7">
    <source>
        <dbReference type="ARBA" id="ARBA00023180"/>
    </source>
</evidence>
<feature type="compositionally biased region" description="Low complexity" evidence="8">
    <location>
        <begin position="153"/>
        <end position="165"/>
    </location>
</feature>
<gene>
    <name evidence="11" type="ORF">GOP47_0021226</name>
</gene>
<evidence type="ECO:0000256" key="9">
    <source>
        <dbReference type="SAM" id="SignalP"/>
    </source>
</evidence>
<dbReference type="Proteomes" id="UP000886520">
    <property type="component" value="Chromosome 20"/>
</dbReference>
<dbReference type="InterPro" id="IPR012946">
    <property type="entry name" value="X8"/>
</dbReference>
<dbReference type="Pfam" id="PF07983">
    <property type="entry name" value="X8"/>
    <property type="match status" value="1"/>
</dbReference>
<accession>A0A9D4Z9G5</accession>
<dbReference type="FunFam" id="1.20.58.1040:FF:000001">
    <property type="entry name" value="Glucan endo-1,3-beta-glucosidase 4"/>
    <property type="match status" value="1"/>
</dbReference>
<evidence type="ECO:0000256" key="2">
    <source>
        <dbReference type="ARBA" id="ARBA00022475"/>
    </source>
</evidence>
<dbReference type="PANTHER" id="PTHR31044:SF52">
    <property type="entry name" value="OS01G0631500 PROTEIN"/>
    <property type="match status" value="1"/>
</dbReference>
<keyword evidence="5" id="KW-0472">Membrane</keyword>
<keyword evidence="4 9" id="KW-0732">Signal</keyword>
<evidence type="ECO:0000313" key="11">
    <source>
        <dbReference type="EMBL" id="KAI5064556.1"/>
    </source>
</evidence>
<feature type="signal peptide" evidence="9">
    <location>
        <begin position="1"/>
        <end position="29"/>
    </location>
</feature>
<dbReference type="GO" id="GO:0098552">
    <property type="term" value="C:side of membrane"/>
    <property type="evidence" value="ECO:0007669"/>
    <property type="project" value="UniProtKB-KW"/>
</dbReference>
<evidence type="ECO:0000259" key="10">
    <source>
        <dbReference type="SMART" id="SM00768"/>
    </source>
</evidence>
<keyword evidence="2" id="KW-1003">Cell membrane</keyword>
<dbReference type="AlphaFoldDB" id="A0A9D4Z9G5"/>
<dbReference type="SMART" id="SM00768">
    <property type="entry name" value="X8"/>
    <property type="match status" value="1"/>
</dbReference>
<comment type="caution">
    <text evidence="11">The sequence shown here is derived from an EMBL/GenBank/DDBJ whole genome shotgun (WGS) entry which is preliminary data.</text>
</comment>
<dbReference type="InterPro" id="IPR044788">
    <property type="entry name" value="X8_dom_prot"/>
</dbReference>
<feature type="compositionally biased region" description="Gly residues" evidence="8">
    <location>
        <begin position="47"/>
        <end position="81"/>
    </location>
</feature>
<dbReference type="Gene3D" id="1.20.58.1040">
    <property type="match status" value="1"/>
</dbReference>
<dbReference type="OrthoDB" id="1073427at2759"/>
<protein>
    <recommendedName>
        <fullName evidence="10">X8 domain-containing protein</fullName>
    </recommendedName>
</protein>
<dbReference type="PANTHER" id="PTHR31044">
    <property type="entry name" value="BETA-1,3 GLUCANASE"/>
    <property type="match status" value="1"/>
</dbReference>
<feature type="compositionally biased region" description="Gly residues" evidence="8">
    <location>
        <begin position="89"/>
        <end position="152"/>
    </location>
</feature>
<feature type="domain" description="X8" evidence="10">
    <location>
        <begin position="172"/>
        <end position="259"/>
    </location>
</feature>
<keyword evidence="6" id="KW-1015">Disulfide bond</keyword>
<sequence>MVAFTNRRGVLLMMAAALLIGLSIRATYGSTEQDNSPDGPSSPKQSGGNGDGNGNGDGGSGGDSGNGDGGSGGDSGNGNGDENGDGDGDGNGNGNSDGNGNRNGDGDGNGNGNGNGGDYGGDGGGNDGGDGGNDNGNGNGGVGDYDGGGGGNDNNNDNGNEGSSGQNSHGNHWCVANPSADPKALQVALDYACGIDDSICKSIQPGEACYQPNNLAAHASFAFNGYWKGRRDKHSKVTCDFGGTALISITDPGQGGCHYD</sequence>
<proteinExistence type="predicted"/>